<dbReference type="Gene3D" id="2.10.109.10">
    <property type="entry name" value="Umud Fragment, subunit A"/>
    <property type="match status" value="1"/>
</dbReference>
<dbReference type="InterPro" id="IPR019757">
    <property type="entry name" value="Pept_S26A_signal_pept_1_Lys-AS"/>
</dbReference>
<keyword evidence="7" id="KW-1133">Transmembrane helix</keyword>
<dbReference type="CDD" id="cd06530">
    <property type="entry name" value="S26_SPase_I"/>
    <property type="match status" value="1"/>
</dbReference>
<feature type="transmembrane region" description="Helical" evidence="7">
    <location>
        <begin position="12"/>
        <end position="32"/>
    </location>
</feature>
<keyword evidence="11" id="KW-1185">Reference proteome</keyword>
<comment type="caution">
    <text evidence="10">The sequence shown here is derived from an EMBL/GenBank/DDBJ whole genome shotgun (WGS) entry which is preliminary data.</text>
</comment>
<keyword evidence="7" id="KW-0812">Transmembrane</keyword>
<evidence type="ECO:0000256" key="8">
    <source>
        <dbReference type="RuleBase" id="RU362042"/>
    </source>
</evidence>
<feature type="domain" description="Peptidase S26" evidence="9">
    <location>
        <begin position="10"/>
        <end position="166"/>
    </location>
</feature>
<evidence type="ECO:0000256" key="2">
    <source>
        <dbReference type="ARBA" id="ARBA00004401"/>
    </source>
</evidence>
<dbReference type="SUPFAM" id="SSF51306">
    <property type="entry name" value="LexA/Signal peptidase"/>
    <property type="match status" value="1"/>
</dbReference>
<dbReference type="InterPro" id="IPR019758">
    <property type="entry name" value="Pept_S26A_signal_pept_1_CS"/>
</dbReference>
<reference evidence="11" key="1">
    <citation type="journal article" date="2019" name="Int. J. Syst. Evol. Microbiol.">
        <title>The Global Catalogue of Microorganisms (GCM) 10K type strain sequencing project: providing services to taxonomists for standard genome sequencing and annotation.</title>
        <authorList>
            <consortium name="The Broad Institute Genomics Platform"/>
            <consortium name="The Broad Institute Genome Sequencing Center for Infectious Disease"/>
            <person name="Wu L."/>
            <person name="Ma J."/>
        </authorList>
    </citation>
    <scope>NUCLEOTIDE SEQUENCE [LARGE SCALE GENOMIC DNA]</scope>
    <source>
        <strain evidence="11">CCUG 54527</strain>
    </source>
</reference>
<evidence type="ECO:0000256" key="6">
    <source>
        <dbReference type="ARBA" id="ARBA00022801"/>
    </source>
</evidence>
<dbReference type="GO" id="GO:0009003">
    <property type="term" value="F:signal peptidase activity"/>
    <property type="evidence" value="ECO:0007669"/>
    <property type="project" value="UniProtKB-EC"/>
</dbReference>
<sequence length="175" mass="20067">MSESSKKEVWSWVKAVLLGLAIAFICREFILAPVKVEGKSMMPTFEDNNRIIVSKMSKVERFDMIVFHSPVSNEDYIKRVIGLPGDIVEVQDDVLHINNIIYDEPYLQENKEMLSTQEQLTDDFKVTVPEGALYVMGDNRKKSSDSREIGFITEDAIVGEVKFRFFPFTEFGTLE</sequence>
<keyword evidence="5 7" id="KW-0645">Protease</keyword>
<dbReference type="PRINTS" id="PR00727">
    <property type="entry name" value="LEADERPTASE"/>
</dbReference>
<comment type="similarity">
    <text evidence="3 8">Belongs to the peptidase S26 family.</text>
</comment>
<evidence type="ECO:0000256" key="3">
    <source>
        <dbReference type="ARBA" id="ARBA00009370"/>
    </source>
</evidence>
<comment type="catalytic activity">
    <reaction evidence="1 7">
        <text>Cleavage of hydrophobic, N-terminal signal or leader sequences from secreted and periplasmic proteins.</text>
        <dbReference type="EC" id="3.4.21.89"/>
    </reaction>
</comment>
<evidence type="ECO:0000256" key="7">
    <source>
        <dbReference type="RuleBase" id="RU003993"/>
    </source>
</evidence>
<evidence type="ECO:0000256" key="1">
    <source>
        <dbReference type="ARBA" id="ARBA00000677"/>
    </source>
</evidence>
<proteinExistence type="inferred from homology"/>
<dbReference type="RefSeq" id="WP_377735374.1">
    <property type="nucleotide sequence ID" value="NZ_JBHSRI010000025.1"/>
</dbReference>
<keyword evidence="6 7" id="KW-0378">Hydrolase</keyword>
<name>A0ABW1LBH3_9BACL</name>
<organism evidence="10 11">
    <name type="scientific">Paenisporosarcina macmurdoensis</name>
    <dbReference type="NCBI Taxonomy" id="212659"/>
    <lineage>
        <taxon>Bacteria</taxon>
        <taxon>Bacillati</taxon>
        <taxon>Bacillota</taxon>
        <taxon>Bacilli</taxon>
        <taxon>Bacillales</taxon>
        <taxon>Caryophanaceae</taxon>
        <taxon>Paenisporosarcina</taxon>
    </lineage>
</organism>
<dbReference type="Proteomes" id="UP001596170">
    <property type="component" value="Unassembled WGS sequence"/>
</dbReference>
<dbReference type="EMBL" id="JBHSRI010000025">
    <property type="protein sequence ID" value="MFC6040808.1"/>
    <property type="molecule type" value="Genomic_DNA"/>
</dbReference>
<evidence type="ECO:0000313" key="10">
    <source>
        <dbReference type="EMBL" id="MFC6040808.1"/>
    </source>
</evidence>
<dbReference type="InterPro" id="IPR000223">
    <property type="entry name" value="Pept_S26A_signal_pept_1"/>
</dbReference>
<comment type="subcellular location">
    <subcellularLocation>
        <location evidence="2">Cell membrane</location>
        <topology evidence="2">Single-pass type II membrane protein</topology>
    </subcellularLocation>
    <subcellularLocation>
        <location evidence="8">Membrane</location>
        <topology evidence="8">Single-pass type II membrane protein</topology>
    </subcellularLocation>
</comment>
<evidence type="ECO:0000259" key="9">
    <source>
        <dbReference type="Pfam" id="PF10502"/>
    </source>
</evidence>
<evidence type="ECO:0000313" key="11">
    <source>
        <dbReference type="Proteomes" id="UP001596170"/>
    </source>
</evidence>
<dbReference type="EC" id="3.4.21.89" evidence="4 7"/>
<dbReference type="PROSITE" id="PS00760">
    <property type="entry name" value="SPASE_I_2"/>
    <property type="match status" value="1"/>
</dbReference>
<dbReference type="PROSITE" id="PS00761">
    <property type="entry name" value="SPASE_I_3"/>
    <property type="match status" value="1"/>
</dbReference>
<dbReference type="PANTHER" id="PTHR43390:SF1">
    <property type="entry name" value="CHLOROPLAST PROCESSING PEPTIDASE"/>
    <property type="match status" value="1"/>
</dbReference>
<accession>A0ABW1LBH3</accession>
<protein>
    <recommendedName>
        <fullName evidence="4 7">Signal peptidase I</fullName>
        <ecNumber evidence="4 7">3.4.21.89</ecNumber>
    </recommendedName>
</protein>
<evidence type="ECO:0000256" key="5">
    <source>
        <dbReference type="ARBA" id="ARBA00022670"/>
    </source>
</evidence>
<keyword evidence="7" id="KW-0472">Membrane</keyword>
<dbReference type="InterPro" id="IPR036286">
    <property type="entry name" value="LexA/Signal_pep-like_sf"/>
</dbReference>
<dbReference type="Pfam" id="PF10502">
    <property type="entry name" value="Peptidase_S26"/>
    <property type="match status" value="1"/>
</dbReference>
<dbReference type="PROSITE" id="PS00501">
    <property type="entry name" value="SPASE_I_1"/>
    <property type="match status" value="1"/>
</dbReference>
<dbReference type="PANTHER" id="PTHR43390">
    <property type="entry name" value="SIGNAL PEPTIDASE I"/>
    <property type="match status" value="1"/>
</dbReference>
<gene>
    <name evidence="10" type="primary">lepB</name>
    <name evidence="10" type="ORF">ACFPYN_15380</name>
</gene>
<dbReference type="InterPro" id="IPR019756">
    <property type="entry name" value="Pept_S26A_signal_pept_1_Ser-AS"/>
</dbReference>
<dbReference type="NCBIfam" id="TIGR02227">
    <property type="entry name" value="sigpep_I_bact"/>
    <property type="match status" value="1"/>
</dbReference>
<evidence type="ECO:0000256" key="4">
    <source>
        <dbReference type="ARBA" id="ARBA00013208"/>
    </source>
</evidence>
<dbReference type="InterPro" id="IPR019533">
    <property type="entry name" value="Peptidase_S26"/>
</dbReference>